<accession>A0A1B0AX88</accession>
<reference evidence="2" key="2">
    <citation type="submission" date="2020-05" db="UniProtKB">
        <authorList>
            <consortium name="EnsemblMetazoa"/>
        </authorList>
    </citation>
    <scope>IDENTIFICATION</scope>
    <source>
        <strain evidence="2">IAEA</strain>
    </source>
</reference>
<sequence length="112" mass="13436">MFVYHQSNVRSYCDKYDFDHIQQTMTINGFAKIRFVINFNDNAQPNPIEHPNHDCLHELRPIVEQLNKLFLNGFKLFALSSLTGCAYNSFLGRYWIRIKNRKRHIRFFLSHD</sequence>
<dbReference type="AlphaFoldDB" id="A0A1B0AX88"/>
<keyword evidence="1" id="KW-0472">Membrane</keyword>
<evidence type="ECO:0000256" key="1">
    <source>
        <dbReference type="SAM" id="Phobius"/>
    </source>
</evidence>
<dbReference type="VEuPathDB" id="VectorBase:GPPI011802"/>
<dbReference type="EnsemblMetazoa" id="GPPI011802-RA">
    <property type="protein sequence ID" value="GPPI011802-PA"/>
    <property type="gene ID" value="GPPI011802"/>
</dbReference>
<feature type="transmembrane region" description="Helical" evidence="1">
    <location>
        <begin position="76"/>
        <end position="96"/>
    </location>
</feature>
<name>A0A1B0AX88_9MUSC</name>
<keyword evidence="3" id="KW-1185">Reference proteome</keyword>
<keyword evidence="1" id="KW-0812">Transmembrane</keyword>
<reference evidence="3" key="1">
    <citation type="submission" date="2015-01" db="EMBL/GenBank/DDBJ databases">
        <authorList>
            <person name="Aksoy S."/>
            <person name="Warren W."/>
            <person name="Wilson R.K."/>
        </authorList>
    </citation>
    <scope>NUCLEOTIDE SEQUENCE [LARGE SCALE GENOMIC DNA]</scope>
    <source>
        <strain evidence="3">IAEA</strain>
    </source>
</reference>
<protein>
    <submittedName>
        <fullName evidence="2">Uncharacterized protein</fullName>
    </submittedName>
</protein>
<organism evidence="2 3">
    <name type="scientific">Glossina palpalis gambiensis</name>
    <dbReference type="NCBI Taxonomy" id="67801"/>
    <lineage>
        <taxon>Eukaryota</taxon>
        <taxon>Metazoa</taxon>
        <taxon>Ecdysozoa</taxon>
        <taxon>Arthropoda</taxon>
        <taxon>Hexapoda</taxon>
        <taxon>Insecta</taxon>
        <taxon>Pterygota</taxon>
        <taxon>Neoptera</taxon>
        <taxon>Endopterygota</taxon>
        <taxon>Diptera</taxon>
        <taxon>Brachycera</taxon>
        <taxon>Muscomorpha</taxon>
        <taxon>Hippoboscoidea</taxon>
        <taxon>Glossinidae</taxon>
        <taxon>Glossina</taxon>
    </lineage>
</organism>
<evidence type="ECO:0000313" key="2">
    <source>
        <dbReference type="EnsemblMetazoa" id="GPPI011802-PA"/>
    </source>
</evidence>
<evidence type="ECO:0000313" key="3">
    <source>
        <dbReference type="Proteomes" id="UP000092460"/>
    </source>
</evidence>
<keyword evidence="1" id="KW-1133">Transmembrane helix</keyword>
<proteinExistence type="predicted"/>
<dbReference type="EMBL" id="JXJN01005132">
    <property type="status" value="NOT_ANNOTATED_CDS"/>
    <property type="molecule type" value="Genomic_DNA"/>
</dbReference>
<dbReference type="Proteomes" id="UP000092460">
    <property type="component" value="Unassembled WGS sequence"/>
</dbReference>